<dbReference type="SUPFAM" id="SSF56112">
    <property type="entry name" value="Protein kinase-like (PK-like)"/>
    <property type="match status" value="1"/>
</dbReference>
<dbReference type="InterPro" id="IPR036871">
    <property type="entry name" value="PX_dom_sf"/>
</dbReference>
<keyword evidence="5" id="KW-0472">Membrane</keyword>
<dbReference type="PROSITE" id="PS50195">
    <property type="entry name" value="PX"/>
    <property type="match status" value="1"/>
</dbReference>
<dbReference type="AlphaFoldDB" id="A0AA38I1Z5"/>
<proteinExistence type="predicted"/>
<dbReference type="FunFam" id="1.10.510.10:FF:000830">
    <property type="entry name" value="PX domain-containing serine/threonine kinase"/>
    <property type="match status" value="1"/>
</dbReference>
<dbReference type="GO" id="GO:0005886">
    <property type="term" value="C:plasma membrane"/>
    <property type="evidence" value="ECO:0007669"/>
    <property type="project" value="UniProtKB-SubCell"/>
</dbReference>
<dbReference type="SUPFAM" id="SSF64268">
    <property type="entry name" value="PX domain"/>
    <property type="match status" value="1"/>
</dbReference>
<dbReference type="PROSITE" id="PS50011">
    <property type="entry name" value="PROTEIN_KINASE_DOM"/>
    <property type="match status" value="1"/>
</dbReference>
<dbReference type="Gene3D" id="1.10.510.10">
    <property type="entry name" value="Transferase(Phosphotransferase) domain 1"/>
    <property type="match status" value="1"/>
</dbReference>
<dbReference type="Proteomes" id="UP001168821">
    <property type="component" value="Unassembled WGS sequence"/>
</dbReference>
<dbReference type="GO" id="GO:0008333">
    <property type="term" value="P:endosome to lysosome transport"/>
    <property type="evidence" value="ECO:0007669"/>
    <property type="project" value="TreeGrafter"/>
</dbReference>
<dbReference type="Pfam" id="PF00787">
    <property type="entry name" value="PX"/>
    <property type="match status" value="1"/>
</dbReference>
<keyword evidence="3" id="KW-1003">Cell membrane</keyword>
<dbReference type="InterPro" id="IPR000719">
    <property type="entry name" value="Prot_kinase_dom"/>
</dbReference>
<dbReference type="PANTHER" id="PTHR22999:SF40">
    <property type="entry name" value="PX DOMAIN-CONTAINING PROTEIN KINASE-LIKE PROTEIN"/>
    <property type="match status" value="1"/>
</dbReference>
<feature type="compositionally biased region" description="Basic and acidic residues" evidence="10">
    <location>
        <begin position="454"/>
        <end position="494"/>
    </location>
</feature>
<evidence type="ECO:0000259" key="12">
    <source>
        <dbReference type="PROSITE" id="PS50195"/>
    </source>
</evidence>
<dbReference type="GO" id="GO:0004672">
    <property type="term" value="F:protein kinase activity"/>
    <property type="evidence" value="ECO:0007669"/>
    <property type="project" value="InterPro"/>
</dbReference>
<comment type="function">
    <text evidence="7">Binds to and modulates brain Na,K-ATPase subunits ATP1B1 and ATP1B3 and may thereby participate in the regulation of electrical excitability and synaptic transmission. May not display kinase activity.</text>
</comment>
<dbReference type="EMBL" id="JALNTZ010000006">
    <property type="protein sequence ID" value="KAJ3647614.1"/>
    <property type="molecule type" value="Genomic_DNA"/>
</dbReference>
<dbReference type="GO" id="GO:0005770">
    <property type="term" value="C:late endosome"/>
    <property type="evidence" value="ECO:0007669"/>
    <property type="project" value="TreeGrafter"/>
</dbReference>
<dbReference type="PROSITE" id="PS51082">
    <property type="entry name" value="WH2"/>
    <property type="match status" value="1"/>
</dbReference>
<dbReference type="GO" id="GO:0005769">
    <property type="term" value="C:early endosome"/>
    <property type="evidence" value="ECO:0007669"/>
    <property type="project" value="TreeGrafter"/>
</dbReference>
<feature type="compositionally biased region" description="Pro residues" evidence="10">
    <location>
        <begin position="518"/>
        <end position="538"/>
    </location>
</feature>
<dbReference type="Gene3D" id="3.30.1520.10">
    <property type="entry name" value="Phox-like domain"/>
    <property type="match status" value="1"/>
</dbReference>
<accession>A0AA38I1Z5</accession>
<evidence type="ECO:0000256" key="6">
    <source>
        <dbReference type="ARBA" id="ARBA00023203"/>
    </source>
</evidence>
<gene>
    <name evidence="14" type="ORF">Zmor_019482</name>
</gene>
<dbReference type="InterPro" id="IPR011009">
    <property type="entry name" value="Kinase-like_dom_sf"/>
</dbReference>
<evidence type="ECO:0000256" key="2">
    <source>
        <dbReference type="ARBA" id="ARBA00004496"/>
    </source>
</evidence>
<sequence length="564" mass="63600">MAIFERQPVKKVVLDDTEPLSCVIENWRNVNGHTEFVIKVQRGPFPDKTWRVYKRYNDFYKLHTYLQTSGISLQLPPKKLIGNMDPEFITERQQGLQKYLNSILMNPILVSSLPARSFVDPANYCQPFGELALQHVSLALRGEVGWEVVGPLEDIGWRLRKHYYQIRCKTSPKDELLGGWTDYGPDKYLDDKDMHALFKSLNQIQHPFIHSIELCLCTDIGGLVVRSNHKNGSLRDIICGSKPRQSFLKKYGNPKGHKPLEASHVALYGRQILEGLKFLMDKGLPYGHLHTGNVIIDNDRVKLLDIENGVLGVPSFYRPYFMQHRKICTLQAVDVYCFGHTLYEMTFGSPLHESVADNIPSCSSQLKSVLESILSSEACKSGLPTIESLLNHPFFSSVVVTLLPDDKAHLKIPNSTKERLKATCAQMEERLKEEQKMVRSQKRLVKVQEMMSSEEEKKKQRQKMKQEQRQLAKEQMRQKSKSEKDDKVNGDRPDSVNSSTATSVGTATPPSISGSSVPSPPPPPPPPPLSSGCPPPPEASKDRSALLGAICNFNKTSLRKTKVN</sequence>
<dbReference type="GO" id="GO:0005524">
    <property type="term" value="F:ATP binding"/>
    <property type="evidence" value="ECO:0007669"/>
    <property type="project" value="InterPro"/>
</dbReference>
<reference evidence="14" key="1">
    <citation type="journal article" date="2023" name="G3 (Bethesda)">
        <title>Whole genome assemblies of Zophobas morio and Tenebrio molitor.</title>
        <authorList>
            <person name="Kaur S."/>
            <person name="Stinson S.A."/>
            <person name="diCenzo G.C."/>
        </authorList>
    </citation>
    <scope>NUCLEOTIDE SEQUENCE</scope>
    <source>
        <strain evidence="14">QUZm001</strain>
    </source>
</reference>
<keyword evidence="4" id="KW-0963">Cytoplasm</keyword>
<keyword evidence="15" id="KW-1185">Reference proteome</keyword>
<dbReference type="InterPro" id="IPR037903">
    <property type="entry name" value="MONaKA_PX"/>
</dbReference>
<evidence type="ECO:0000256" key="7">
    <source>
        <dbReference type="ARBA" id="ARBA00054468"/>
    </source>
</evidence>
<dbReference type="GO" id="GO:0035091">
    <property type="term" value="F:phosphatidylinositol binding"/>
    <property type="evidence" value="ECO:0007669"/>
    <property type="project" value="InterPro"/>
</dbReference>
<feature type="domain" description="WH2" evidence="13">
    <location>
        <begin position="542"/>
        <end position="561"/>
    </location>
</feature>
<dbReference type="GO" id="GO:0045022">
    <property type="term" value="P:early endosome to late endosome transport"/>
    <property type="evidence" value="ECO:0007669"/>
    <property type="project" value="TreeGrafter"/>
</dbReference>
<evidence type="ECO:0000259" key="11">
    <source>
        <dbReference type="PROSITE" id="PS50011"/>
    </source>
</evidence>
<dbReference type="GO" id="GO:0003779">
    <property type="term" value="F:actin binding"/>
    <property type="evidence" value="ECO:0007669"/>
    <property type="project" value="UniProtKB-KW"/>
</dbReference>
<comment type="caution">
    <text evidence="14">The sequence shown here is derived from an EMBL/GenBank/DDBJ whole genome shotgun (WGS) entry which is preliminary data.</text>
</comment>
<name>A0AA38I1Z5_9CUCU</name>
<evidence type="ECO:0000256" key="4">
    <source>
        <dbReference type="ARBA" id="ARBA00022490"/>
    </source>
</evidence>
<feature type="domain" description="Protein kinase" evidence="11">
    <location>
        <begin position="122"/>
        <end position="395"/>
    </location>
</feature>
<dbReference type="SMART" id="SM00220">
    <property type="entry name" value="S_TKc"/>
    <property type="match status" value="1"/>
</dbReference>
<organism evidence="14 15">
    <name type="scientific">Zophobas morio</name>
    <dbReference type="NCBI Taxonomy" id="2755281"/>
    <lineage>
        <taxon>Eukaryota</taxon>
        <taxon>Metazoa</taxon>
        <taxon>Ecdysozoa</taxon>
        <taxon>Arthropoda</taxon>
        <taxon>Hexapoda</taxon>
        <taxon>Insecta</taxon>
        <taxon>Pterygota</taxon>
        <taxon>Neoptera</taxon>
        <taxon>Endopterygota</taxon>
        <taxon>Coleoptera</taxon>
        <taxon>Polyphaga</taxon>
        <taxon>Cucujiformia</taxon>
        <taxon>Tenebrionidae</taxon>
        <taxon>Zophobas</taxon>
    </lineage>
</organism>
<evidence type="ECO:0000256" key="10">
    <source>
        <dbReference type="SAM" id="MobiDB-lite"/>
    </source>
</evidence>
<evidence type="ECO:0000256" key="5">
    <source>
        <dbReference type="ARBA" id="ARBA00023136"/>
    </source>
</evidence>
<evidence type="ECO:0000313" key="15">
    <source>
        <dbReference type="Proteomes" id="UP001168821"/>
    </source>
</evidence>
<dbReference type="InterPro" id="IPR003124">
    <property type="entry name" value="WH2_dom"/>
</dbReference>
<feature type="domain" description="PX" evidence="12">
    <location>
        <begin position="14"/>
        <end position="126"/>
    </location>
</feature>
<evidence type="ECO:0000256" key="3">
    <source>
        <dbReference type="ARBA" id="ARBA00022475"/>
    </source>
</evidence>
<dbReference type="GO" id="GO:0043271">
    <property type="term" value="P:negative regulation of monoatomic ion transport"/>
    <property type="evidence" value="ECO:0007669"/>
    <property type="project" value="TreeGrafter"/>
</dbReference>
<dbReference type="SMART" id="SM00312">
    <property type="entry name" value="PX"/>
    <property type="match status" value="1"/>
</dbReference>
<evidence type="ECO:0000313" key="14">
    <source>
        <dbReference type="EMBL" id="KAJ3647614.1"/>
    </source>
</evidence>
<evidence type="ECO:0000259" key="13">
    <source>
        <dbReference type="PROSITE" id="PS51082"/>
    </source>
</evidence>
<dbReference type="PANTHER" id="PTHR22999">
    <property type="entry name" value="PX SERINE/THREONINE KINASE PXK"/>
    <property type="match status" value="1"/>
</dbReference>
<dbReference type="InterPro" id="IPR051837">
    <property type="entry name" value="SortingNexin/PXDomain-PKLike"/>
</dbReference>
<dbReference type="FunFam" id="3.30.1520.10:FF:000010">
    <property type="entry name" value="PX domain-containing protein kinase-like protein isoform X6"/>
    <property type="match status" value="1"/>
</dbReference>
<protein>
    <recommendedName>
        <fullName evidence="8">PX domain-containing protein kinase-like protein</fullName>
    </recommendedName>
    <alternativeName>
        <fullName evidence="9">Modulator of Na,K-ATPase</fullName>
    </alternativeName>
</protein>
<dbReference type="InterPro" id="IPR001683">
    <property type="entry name" value="PX_dom"/>
</dbReference>
<evidence type="ECO:0000256" key="8">
    <source>
        <dbReference type="ARBA" id="ARBA00069935"/>
    </source>
</evidence>
<evidence type="ECO:0000256" key="1">
    <source>
        <dbReference type="ARBA" id="ARBA00004202"/>
    </source>
</evidence>
<keyword evidence="6" id="KW-0009">Actin-binding</keyword>
<feature type="compositionally biased region" description="Polar residues" evidence="10">
    <location>
        <begin position="495"/>
        <end position="508"/>
    </location>
</feature>
<dbReference type="GO" id="GO:0006622">
    <property type="term" value="P:protein targeting to lysosome"/>
    <property type="evidence" value="ECO:0007669"/>
    <property type="project" value="TreeGrafter"/>
</dbReference>
<comment type="subcellular location">
    <subcellularLocation>
        <location evidence="1">Cell membrane</location>
        <topology evidence="1">Peripheral membrane protein</topology>
    </subcellularLocation>
    <subcellularLocation>
        <location evidence="2">Cytoplasm</location>
    </subcellularLocation>
</comment>
<feature type="region of interest" description="Disordered" evidence="10">
    <location>
        <begin position="448"/>
        <end position="545"/>
    </location>
</feature>
<dbReference type="CDD" id="cd06871">
    <property type="entry name" value="PX_MONaKA"/>
    <property type="match status" value="1"/>
</dbReference>
<evidence type="ECO:0000256" key="9">
    <source>
        <dbReference type="ARBA" id="ARBA00076739"/>
    </source>
</evidence>